<dbReference type="Proteomes" id="UP000324222">
    <property type="component" value="Unassembled WGS sequence"/>
</dbReference>
<sequence>MLCYADDIALIVTTPTLPINANIIAWVHNYQYLAPALIMTTPAPAEPLEKAQNEALGALRWTKTCNIRAEAHVPPIGKRIQALHSAMLFINFNKGRDLHLLRDIQQSFH</sequence>
<accession>A0A5B7GQ89</accession>
<comment type="caution">
    <text evidence="1">The sequence shown here is derived from an EMBL/GenBank/DDBJ whole genome shotgun (WGS) entry which is preliminary data.</text>
</comment>
<proteinExistence type="predicted"/>
<reference evidence="1 2" key="1">
    <citation type="submission" date="2019-05" db="EMBL/GenBank/DDBJ databases">
        <title>Another draft genome of Portunus trituberculatus and its Hox gene families provides insights of decapod evolution.</title>
        <authorList>
            <person name="Jeong J.-H."/>
            <person name="Song I."/>
            <person name="Kim S."/>
            <person name="Choi T."/>
            <person name="Kim D."/>
            <person name="Ryu S."/>
            <person name="Kim W."/>
        </authorList>
    </citation>
    <scope>NUCLEOTIDE SEQUENCE [LARGE SCALE GENOMIC DNA]</scope>
    <source>
        <tissue evidence="1">Muscle</tissue>
    </source>
</reference>
<evidence type="ECO:0000313" key="1">
    <source>
        <dbReference type="EMBL" id="MPC59397.1"/>
    </source>
</evidence>
<gene>
    <name evidence="1" type="ORF">E2C01_053416</name>
</gene>
<evidence type="ECO:0000313" key="2">
    <source>
        <dbReference type="Proteomes" id="UP000324222"/>
    </source>
</evidence>
<keyword evidence="2" id="KW-1185">Reference proteome</keyword>
<protein>
    <submittedName>
        <fullName evidence="1">Uncharacterized protein</fullName>
    </submittedName>
</protein>
<name>A0A5B7GQ89_PORTR</name>
<dbReference type="AlphaFoldDB" id="A0A5B7GQ89"/>
<organism evidence="1 2">
    <name type="scientific">Portunus trituberculatus</name>
    <name type="common">Swimming crab</name>
    <name type="synonym">Neptunus trituberculatus</name>
    <dbReference type="NCBI Taxonomy" id="210409"/>
    <lineage>
        <taxon>Eukaryota</taxon>
        <taxon>Metazoa</taxon>
        <taxon>Ecdysozoa</taxon>
        <taxon>Arthropoda</taxon>
        <taxon>Crustacea</taxon>
        <taxon>Multicrustacea</taxon>
        <taxon>Malacostraca</taxon>
        <taxon>Eumalacostraca</taxon>
        <taxon>Eucarida</taxon>
        <taxon>Decapoda</taxon>
        <taxon>Pleocyemata</taxon>
        <taxon>Brachyura</taxon>
        <taxon>Eubrachyura</taxon>
        <taxon>Portunoidea</taxon>
        <taxon>Portunidae</taxon>
        <taxon>Portuninae</taxon>
        <taxon>Portunus</taxon>
    </lineage>
</organism>
<dbReference type="EMBL" id="VSRR010016531">
    <property type="protein sequence ID" value="MPC59397.1"/>
    <property type="molecule type" value="Genomic_DNA"/>
</dbReference>